<feature type="transmembrane region" description="Helical" evidence="1">
    <location>
        <begin position="201"/>
        <end position="219"/>
    </location>
</feature>
<reference evidence="3" key="1">
    <citation type="journal article" date="2019" name="Int. J. Syst. Evol. Microbiol.">
        <title>The Global Catalogue of Microorganisms (GCM) 10K type strain sequencing project: providing services to taxonomists for standard genome sequencing and annotation.</title>
        <authorList>
            <consortium name="The Broad Institute Genomics Platform"/>
            <consortium name="The Broad Institute Genome Sequencing Center for Infectious Disease"/>
            <person name="Wu L."/>
            <person name="Ma J."/>
        </authorList>
    </citation>
    <scope>NUCLEOTIDE SEQUENCE [LARGE SCALE GENOMIC DNA]</scope>
    <source>
        <strain evidence="3">PCU 280</strain>
    </source>
</reference>
<feature type="transmembrane region" description="Helical" evidence="1">
    <location>
        <begin position="146"/>
        <end position="164"/>
    </location>
</feature>
<feature type="transmembrane region" description="Helical" evidence="1">
    <location>
        <begin position="116"/>
        <end position="140"/>
    </location>
</feature>
<dbReference type="EMBL" id="JBHSTE010000002">
    <property type="protein sequence ID" value="MFC6332430.1"/>
    <property type="molecule type" value="Genomic_DNA"/>
</dbReference>
<feature type="transmembrane region" description="Helical" evidence="1">
    <location>
        <begin position="69"/>
        <end position="86"/>
    </location>
</feature>
<organism evidence="2 3">
    <name type="scientific">Paenibacillus septentrionalis</name>
    <dbReference type="NCBI Taxonomy" id="429342"/>
    <lineage>
        <taxon>Bacteria</taxon>
        <taxon>Bacillati</taxon>
        <taxon>Bacillota</taxon>
        <taxon>Bacilli</taxon>
        <taxon>Bacillales</taxon>
        <taxon>Paenibacillaceae</taxon>
        <taxon>Paenibacillus</taxon>
    </lineage>
</organism>
<evidence type="ECO:0000313" key="2">
    <source>
        <dbReference type="EMBL" id="MFC6332430.1"/>
    </source>
</evidence>
<proteinExistence type="predicted"/>
<keyword evidence="3" id="KW-1185">Reference proteome</keyword>
<evidence type="ECO:0000256" key="1">
    <source>
        <dbReference type="SAM" id="Phobius"/>
    </source>
</evidence>
<keyword evidence="1" id="KW-1133">Transmembrane helix</keyword>
<dbReference type="Proteomes" id="UP001596233">
    <property type="component" value="Unassembled WGS sequence"/>
</dbReference>
<feature type="transmembrane region" description="Helical" evidence="1">
    <location>
        <begin position="171"/>
        <end position="189"/>
    </location>
</feature>
<comment type="caution">
    <text evidence="2">The sequence shown here is derived from an EMBL/GenBank/DDBJ whole genome shotgun (WGS) entry which is preliminary data.</text>
</comment>
<accession>A0ABW1V110</accession>
<evidence type="ECO:0000313" key="3">
    <source>
        <dbReference type="Proteomes" id="UP001596233"/>
    </source>
</evidence>
<feature type="transmembrane region" description="Helical" evidence="1">
    <location>
        <begin position="253"/>
        <end position="273"/>
    </location>
</feature>
<protein>
    <recommendedName>
        <fullName evidence="4">DUF2157 domain-containing protein</fullName>
    </recommendedName>
</protein>
<sequence length="282" mass="32952">MKAERRTIIVREIEHWRRSKLLPDHYCDFLLNLYADPVLAPKSAEPDNQPQHLVGKAMMAVSRATGKQWFLTIGILTLISFVVLYFSVFHPVMQIGTLLLGTIILLRFGEKMRSSYAPIGFLSIFLGHLLLLSGGLYLIIQHELTAWYWNFFLITACSLFWVIYGIKRKLSLLHLCGWLAFLMAYAMLLHELTTGQQWYEIQLYWLPLSVLFFWISWFIHKWFKPVSAILFVIGIITWFMPELFQNMFIEEVVYLQLQLIAKVAIGGGLLFGLKKQWMVWVI</sequence>
<name>A0ABW1V110_9BACL</name>
<feature type="transmembrane region" description="Helical" evidence="1">
    <location>
        <begin position="226"/>
        <end position="241"/>
    </location>
</feature>
<feature type="transmembrane region" description="Helical" evidence="1">
    <location>
        <begin position="92"/>
        <end position="109"/>
    </location>
</feature>
<dbReference type="RefSeq" id="WP_379232786.1">
    <property type="nucleotide sequence ID" value="NZ_JBHSTE010000002.1"/>
</dbReference>
<evidence type="ECO:0008006" key="4">
    <source>
        <dbReference type="Google" id="ProtNLM"/>
    </source>
</evidence>
<keyword evidence="1" id="KW-0812">Transmembrane</keyword>
<keyword evidence="1" id="KW-0472">Membrane</keyword>
<gene>
    <name evidence="2" type="ORF">ACFP56_07315</name>
</gene>